<dbReference type="RefSeq" id="XP_009225274.1">
    <property type="nucleotide sequence ID" value="XM_009227010.1"/>
</dbReference>
<dbReference type="EnsemblFungi" id="EJT72300">
    <property type="protein sequence ID" value="EJT72300"/>
    <property type="gene ID" value="GGTG_09166"/>
</dbReference>
<evidence type="ECO:0000313" key="1">
    <source>
        <dbReference type="EMBL" id="EJT72300.1"/>
    </source>
</evidence>
<dbReference type="EMBL" id="GL385399">
    <property type="protein sequence ID" value="EJT72300.1"/>
    <property type="molecule type" value="Genomic_DNA"/>
</dbReference>
<organism evidence="1">
    <name type="scientific">Gaeumannomyces tritici (strain R3-111a-1)</name>
    <name type="common">Wheat and barley take-all root rot fungus</name>
    <name type="synonym">Gaeumannomyces graminis var. tritici</name>
    <dbReference type="NCBI Taxonomy" id="644352"/>
    <lineage>
        <taxon>Eukaryota</taxon>
        <taxon>Fungi</taxon>
        <taxon>Dikarya</taxon>
        <taxon>Ascomycota</taxon>
        <taxon>Pezizomycotina</taxon>
        <taxon>Sordariomycetes</taxon>
        <taxon>Sordariomycetidae</taxon>
        <taxon>Magnaporthales</taxon>
        <taxon>Magnaporthaceae</taxon>
        <taxon>Gaeumannomyces</taxon>
    </lineage>
</organism>
<proteinExistence type="predicted"/>
<evidence type="ECO:0000313" key="2">
    <source>
        <dbReference type="EnsemblFungi" id="EJT72300"/>
    </source>
</evidence>
<reference evidence="1" key="3">
    <citation type="submission" date="2010-09" db="EMBL/GenBank/DDBJ databases">
        <title>Annotation of Gaeumannomyces graminis var. tritici R3-111a-1.</title>
        <authorList>
            <consortium name="The Broad Institute Genome Sequencing Platform"/>
            <person name="Ma L.-J."/>
            <person name="Dead R."/>
            <person name="Young S.K."/>
            <person name="Zeng Q."/>
            <person name="Gargeya S."/>
            <person name="Fitzgerald M."/>
            <person name="Haas B."/>
            <person name="Abouelleil A."/>
            <person name="Alvarado L."/>
            <person name="Arachchi H.M."/>
            <person name="Berlin A."/>
            <person name="Brown A."/>
            <person name="Chapman S.B."/>
            <person name="Chen Z."/>
            <person name="Dunbar C."/>
            <person name="Freedman E."/>
            <person name="Gearin G."/>
            <person name="Gellesch M."/>
            <person name="Goldberg J."/>
            <person name="Griggs A."/>
            <person name="Gujja S."/>
            <person name="Heiman D."/>
            <person name="Howarth C."/>
            <person name="Larson L."/>
            <person name="Lui A."/>
            <person name="MacDonald P.J.P."/>
            <person name="Mehta T."/>
            <person name="Montmayeur A."/>
            <person name="Murphy C."/>
            <person name="Neiman D."/>
            <person name="Pearson M."/>
            <person name="Priest M."/>
            <person name="Roberts A."/>
            <person name="Saif S."/>
            <person name="Shea T."/>
            <person name="Shenoy N."/>
            <person name="Sisk P."/>
            <person name="Stolte C."/>
            <person name="Sykes S."/>
            <person name="Yandava C."/>
            <person name="Wortman J."/>
            <person name="Nusbaum C."/>
            <person name="Birren B."/>
        </authorList>
    </citation>
    <scope>NUCLEOTIDE SEQUENCE</scope>
    <source>
        <strain evidence="1">R3-111a-1</strain>
    </source>
</reference>
<reference evidence="1" key="2">
    <citation type="submission" date="2010-07" db="EMBL/GenBank/DDBJ databases">
        <authorList>
            <consortium name="The Broad Institute Genome Sequencing Platform"/>
            <consortium name="Broad Institute Genome Sequencing Center for Infectious Disease"/>
            <person name="Ma L.-J."/>
            <person name="Dead R."/>
            <person name="Young S."/>
            <person name="Zeng Q."/>
            <person name="Koehrsen M."/>
            <person name="Alvarado L."/>
            <person name="Berlin A."/>
            <person name="Chapman S.B."/>
            <person name="Chen Z."/>
            <person name="Freedman E."/>
            <person name="Gellesch M."/>
            <person name="Goldberg J."/>
            <person name="Griggs A."/>
            <person name="Gujja S."/>
            <person name="Heilman E.R."/>
            <person name="Heiman D."/>
            <person name="Hepburn T."/>
            <person name="Howarth C."/>
            <person name="Jen D."/>
            <person name="Larson L."/>
            <person name="Mehta T."/>
            <person name="Neiman D."/>
            <person name="Pearson M."/>
            <person name="Roberts A."/>
            <person name="Saif S."/>
            <person name="Shea T."/>
            <person name="Shenoy N."/>
            <person name="Sisk P."/>
            <person name="Stolte C."/>
            <person name="Sykes S."/>
            <person name="Walk T."/>
            <person name="White J."/>
            <person name="Yandava C."/>
            <person name="Haas B."/>
            <person name="Nusbaum C."/>
            <person name="Birren B."/>
        </authorList>
    </citation>
    <scope>NUCLEOTIDE SEQUENCE</scope>
    <source>
        <strain evidence="1">R3-111a-1</strain>
    </source>
</reference>
<dbReference type="AlphaFoldDB" id="J3P6M4"/>
<protein>
    <submittedName>
        <fullName evidence="1 2">Uncharacterized protein</fullName>
    </submittedName>
</protein>
<evidence type="ECO:0000313" key="3">
    <source>
        <dbReference type="Proteomes" id="UP000006039"/>
    </source>
</evidence>
<dbReference type="Proteomes" id="UP000006039">
    <property type="component" value="Unassembled WGS sequence"/>
</dbReference>
<dbReference type="VEuPathDB" id="FungiDB:GGTG_09166"/>
<reference evidence="2" key="4">
    <citation type="journal article" date="2015" name="G3 (Bethesda)">
        <title>Genome sequences of three phytopathogenic species of the Magnaporthaceae family of fungi.</title>
        <authorList>
            <person name="Okagaki L.H."/>
            <person name="Nunes C.C."/>
            <person name="Sailsbery J."/>
            <person name="Clay B."/>
            <person name="Brown D."/>
            <person name="John T."/>
            <person name="Oh Y."/>
            <person name="Young N."/>
            <person name="Fitzgerald M."/>
            <person name="Haas B.J."/>
            <person name="Zeng Q."/>
            <person name="Young S."/>
            <person name="Adiconis X."/>
            <person name="Fan L."/>
            <person name="Levin J.Z."/>
            <person name="Mitchell T.K."/>
            <person name="Okubara P.A."/>
            <person name="Farman M.L."/>
            <person name="Kohn L.M."/>
            <person name="Birren B."/>
            <person name="Ma L.-J."/>
            <person name="Dean R.A."/>
        </authorList>
    </citation>
    <scope>NUCLEOTIDE SEQUENCE</scope>
    <source>
        <strain evidence="2">R3-111a-1</strain>
    </source>
</reference>
<dbReference type="HOGENOM" id="CLU_1343330_0_0_1"/>
<accession>J3P6M4</accession>
<dbReference type="GeneID" id="20349624"/>
<reference evidence="3" key="1">
    <citation type="submission" date="2010-07" db="EMBL/GenBank/DDBJ databases">
        <title>The genome sequence of Gaeumannomyces graminis var. tritici strain R3-111a-1.</title>
        <authorList>
            <consortium name="The Broad Institute Genome Sequencing Platform"/>
            <person name="Ma L.-J."/>
            <person name="Dead R."/>
            <person name="Young S."/>
            <person name="Zeng Q."/>
            <person name="Koehrsen M."/>
            <person name="Alvarado L."/>
            <person name="Berlin A."/>
            <person name="Chapman S.B."/>
            <person name="Chen Z."/>
            <person name="Freedman E."/>
            <person name="Gellesch M."/>
            <person name="Goldberg J."/>
            <person name="Griggs A."/>
            <person name="Gujja S."/>
            <person name="Heilman E.R."/>
            <person name="Heiman D."/>
            <person name="Hepburn T."/>
            <person name="Howarth C."/>
            <person name="Jen D."/>
            <person name="Larson L."/>
            <person name="Mehta T."/>
            <person name="Neiman D."/>
            <person name="Pearson M."/>
            <person name="Roberts A."/>
            <person name="Saif S."/>
            <person name="Shea T."/>
            <person name="Shenoy N."/>
            <person name="Sisk P."/>
            <person name="Stolte C."/>
            <person name="Sykes S."/>
            <person name="Walk T."/>
            <person name="White J."/>
            <person name="Yandava C."/>
            <person name="Haas B."/>
            <person name="Nusbaum C."/>
            <person name="Birren B."/>
        </authorList>
    </citation>
    <scope>NUCLEOTIDE SEQUENCE [LARGE SCALE GENOMIC DNA]</scope>
    <source>
        <strain evidence="3">R3-111a-1</strain>
    </source>
</reference>
<gene>
    <name evidence="2" type="primary">20349624</name>
    <name evidence="1" type="ORF">GGTG_09166</name>
</gene>
<name>J3P6M4_GAET3</name>
<reference evidence="2" key="5">
    <citation type="submission" date="2018-04" db="UniProtKB">
        <authorList>
            <consortium name="EnsemblFungi"/>
        </authorList>
    </citation>
    <scope>IDENTIFICATION</scope>
    <source>
        <strain evidence="2">R3-111a-1</strain>
    </source>
</reference>
<keyword evidence="3" id="KW-1185">Reference proteome</keyword>
<sequence length="204" mass="21727">MVVDMACVPPPTGTSHIHQLLQPSGEKWRGKSASLSIAEMRIAGYLCEIFCVRAGARRRAHRLNEYSRLHDQFPSTHAGNFAGDVVRQGSEGTGLGQYQLSPTRDAAGTTPVERPIHAMQATLGSVGAVKTAQEPGAHTCSMGANISKQKVLVLSGAGGVERKRRFATDTEESLVHSGQALEVAKVTLHGNKCSSVGSRRVIKS</sequence>